<dbReference type="WBParaSite" id="TMUE_0000000122.1">
    <property type="protein sequence ID" value="TMUE_0000000122.1"/>
    <property type="gene ID" value="WBGene00296070"/>
</dbReference>
<organism evidence="2 4">
    <name type="scientific">Trichuris muris</name>
    <name type="common">Mouse whipworm</name>
    <dbReference type="NCBI Taxonomy" id="70415"/>
    <lineage>
        <taxon>Eukaryota</taxon>
        <taxon>Metazoa</taxon>
        <taxon>Ecdysozoa</taxon>
        <taxon>Nematoda</taxon>
        <taxon>Enoplea</taxon>
        <taxon>Dorylaimia</taxon>
        <taxon>Trichinellida</taxon>
        <taxon>Trichuridae</taxon>
        <taxon>Trichuris</taxon>
    </lineage>
</organism>
<reference evidence="2" key="2">
    <citation type="submission" date="2014-03" db="EMBL/GenBank/DDBJ databases">
        <title>The whipworm genome and dual-species transcriptomics of an intimate host-pathogen interaction.</title>
        <authorList>
            <person name="Foth B.J."/>
            <person name="Tsai I.J."/>
            <person name="Reid A.J."/>
            <person name="Bancroft A.J."/>
            <person name="Nichol S."/>
            <person name="Tracey A."/>
            <person name="Holroyd N."/>
            <person name="Cotton J.A."/>
            <person name="Stanley E.J."/>
            <person name="Zarowiecki M."/>
            <person name="Liu J.Z."/>
            <person name="Huckvale T."/>
            <person name="Cooper P.J."/>
            <person name="Grencis R.K."/>
            <person name="Berriman M."/>
        </authorList>
    </citation>
    <scope>NUCLEOTIDE SEQUENCE [LARGE SCALE GENOMIC DNA]</scope>
    <source>
        <strain evidence="2">Edinburgh</strain>
    </source>
</reference>
<accession>A0A5S6QSF1</accession>
<dbReference type="AlphaFoldDB" id="A0A5S6QSF1"/>
<evidence type="ECO:0000313" key="3">
    <source>
        <dbReference type="WBParaSite" id="TMUE_0000000122.1"/>
    </source>
</evidence>
<evidence type="ECO:0000313" key="4">
    <source>
        <dbReference type="WBParaSite" id="TMUE_2000010073.1"/>
    </source>
</evidence>
<proteinExistence type="predicted"/>
<sequence length="81" mass="8992">MDEYSTEKQADFTRQNSSTKQASTLVDKSGLNIDCEDACCNSSRFCDLSVRGYLKSRYSVEPFENEPEFAAAALRGSLNHG</sequence>
<feature type="compositionally biased region" description="Basic and acidic residues" evidence="1">
    <location>
        <begin position="1"/>
        <end position="11"/>
    </location>
</feature>
<evidence type="ECO:0000256" key="1">
    <source>
        <dbReference type="SAM" id="MobiDB-lite"/>
    </source>
</evidence>
<evidence type="ECO:0000313" key="2">
    <source>
        <dbReference type="Proteomes" id="UP000046395"/>
    </source>
</evidence>
<dbReference type="Proteomes" id="UP000046395">
    <property type="component" value="Unassembled WGS sequence"/>
</dbReference>
<feature type="region of interest" description="Disordered" evidence="1">
    <location>
        <begin position="1"/>
        <end position="22"/>
    </location>
</feature>
<reference evidence="3 4" key="3">
    <citation type="submission" date="2019-12" db="UniProtKB">
        <authorList>
            <consortium name="WormBaseParasite"/>
        </authorList>
    </citation>
    <scope>IDENTIFICATION</scope>
</reference>
<dbReference type="WBParaSite" id="TMUE_2000010073.1">
    <property type="protein sequence ID" value="TMUE_2000010073.1"/>
    <property type="gene ID" value="WBGene00300833"/>
</dbReference>
<keyword evidence="2" id="KW-1185">Reference proteome</keyword>
<name>A0A5S6QSF1_TRIMR</name>
<protein>
    <submittedName>
        <fullName evidence="3 4">Uncharacterized protein</fullName>
    </submittedName>
</protein>
<feature type="compositionally biased region" description="Polar residues" evidence="1">
    <location>
        <begin position="12"/>
        <end position="22"/>
    </location>
</feature>
<reference evidence="2" key="1">
    <citation type="submission" date="2013-11" db="EMBL/GenBank/DDBJ databases">
        <authorList>
            <person name="Aslett M."/>
        </authorList>
    </citation>
    <scope>NUCLEOTIDE SEQUENCE [LARGE SCALE GENOMIC DNA]</scope>
    <source>
        <strain evidence="2">Edinburgh</strain>
    </source>
</reference>